<keyword evidence="2 5" id="KW-0378">Hydrolase</keyword>
<evidence type="ECO:0000256" key="4">
    <source>
        <dbReference type="ARBA" id="ARBA00051722"/>
    </source>
</evidence>
<gene>
    <name evidence="6" type="ORF">QO000_001396</name>
</gene>
<dbReference type="PANTHER" id="PTHR39181">
    <property type="entry name" value="TYROSINE-PROTEIN PHOSPHATASE YWQE"/>
    <property type="match status" value="1"/>
</dbReference>
<keyword evidence="7" id="KW-1185">Reference proteome</keyword>
<dbReference type="InterPro" id="IPR016195">
    <property type="entry name" value="Pol/histidinol_Pase-like"/>
</dbReference>
<comment type="similarity">
    <text evidence="1 5">Belongs to the metallo-dependent hydrolases superfamily. CpsB/CapC family.</text>
</comment>
<organism evidence="6 7">
    <name type="scientific">Guptibacillus hwajinpoensis</name>
    <dbReference type="NCBI Taxonomy" id="208199"/>
    <lineage>
        <taxon>Bacteria</taxon>
        <taxon>Bacillati</taxon>
        <taxon>Bacillota</taxon>
        <taxon>Bacilli</taxon>
        <taxon>Bacillales</taxon>
        <taxon>Guptibacillaceae</taxon>
        <taxon>Guptibacillus</taxon>
    </lineage>
</organism>
<sequence>MMIDIHSHILPGIDDGAKSVEDSLAMARQAAEQGITKIVATPHNKNGTYDNGRGVILNEVQLLNESLQQEGIDLEILPGQENRIYGELVDDLQGDELLTVNQKGLYMLIEFPSSHLPRYANKLLFDLQVKGIIPIIVHPERNREIMENPERLYKLIKEGALSQLTGKSVTGEMGKKIQKFSFDLIQYNLAHFIASDAHNTINRPFDLRDAMETVGKEFGNSTRYMLQENAEDMIVGRMVAKELPEKIKKKKILGLF</sequence>
<dbReference type="Pfam" id="PF19567">
    <property type="entry name" value="CpsB_CapC"/>
    <property type="match status" value="1"/>
</dbReference>
<protein>
    <recommendedName>
        <fullName evidence="5">Tyrosine-protein phosphatase</fullName>
        <ecNumber evidence="5">3.1.3.48</ecNumber>
    </recommendedName>
</protein>
<evidence type="ECO:0000256" key="1">
    <source>
        <dbReference type="ARBA" id="ARBA00005750"/>
    </source>
</evidence>
<dbReference type="Proteomes" id="UP001226720">
    <property type="component" value="Unassembled WGS sequence"/>
</dbReference>
<keyword evidence="3 5" id="KW-0904">Protein phosphatase</keyword>
<dbReference type="SUPFAM" id="SSF89550">
    <property type="entry name" value="PHP domain-like"/>
    <property type="match status" value="1"/>
</dbReference>
<proteinExistence type="inferred from homology"/>
<dbReference type="Gene3D" id="3.20.20.140">
    <property type="entry name" value="Metal-dependent hydrolases"/>
    <property type="match status" value="1"/>
</dbReference>
<dbReference type="EMBL" id="JAUSWM010000002">
    <property type="protein sequence ID" value="MDQ0482427.1"/>
    <property type="molecule type" value="Genomic_DNA"/>
</dbReference>
<accession>A0ABU0K2P1</accession>
<comment type="catalytic activity">
    <reaction evidence="4 5">
        <text>O-phospho-L-tyrosyl-[protein] + H2O = L-tyrosyl-[protein] + phosphate</text>
        <dbReference type="Rhea" id="RHEA:10684"/>
        <dbReference type="Rhea" id="RHEA-COMP:10136"/>
        <dbReference type="Rhea" id="RHEA-COMP:20101"/>
        <dbReference type="ChEBI" id="CHEBI:15377"/>
        <dbReference type="ChEBI" id="CHEBI:43474"/>
        <dbReference type="ChEBI" id="CHEBI:46858"/>
        <dbReference type="ChEBI" id="CHEBI:61978"/>
        <dbReference type="EC" id="3.1.3.48"/>
    </reaction>
</comment>
<evidence type="ECO:0000256" key="3">
    <source>
        <dbReference type="ARBA" id="ARBA00022912"/>
    </source>
</evidence>
<comment type="caution">
    <text evidence="6">The sequence shown here is derived from an EMBL/GenBank/DDBJ whole genome shotgun (WGS) entry which is preliminary data.</text>
</comment>
<evidence type="ECO:0000256" key="2">
    <source>
        <dbReference type="ARBA" id="ARBA00022801"/>
    </source>
</evidence>
<reference evidence="6" key="1">
    <citation type="submission" date="2023-07" db="EMBL/GenBank/DDBJ databases">
        <title>Genomic Encyclopedia of Type Strains, Phase IV (KMG-IV): sequencing the most valuable type-strain genomes for metagenomic binning, comparative biology and taxonomic classification.</title>
        <authorList>
            <person name="Goeker M."/>
        </authorList>
    </citation>
    <scope>NUCLEOTIDE SEQUENCE [LARGE SCALE GENOMIC DNA]</scope>
    <source>
        <strain evidence="6">JSM 076093</strain>
    </source>
</reference>
<evidence type="ECO:0000256" key="5">
    <source>
        <dbReference type="PIRNR" id="PIRNR016557"/>
    </source>
</evidence>
<dbReference type="PANTHER" id="PTHR39181:SF1">
    <property type="entry name" value="TYROSINE-PROTEIN PHOSPHATASE YWQE"/>
    <property type="match status" value="1"/>
</dbReference>
<name>A0ABU0K2P1_9BACL</name>
<dbReference type="GO" id="GO:0004725">
    <property type="term" value="F:protein tyrosine phosphatase activity"/>
    <property type="evidence" value="ECO:0007669"/>
    <property type="project" value="UniProtKB-EC"/>
</dbReference>
<dbReference type="PIRSF" id="PIRSF016557">
    <property type="entry name" value="Caps_synth_CpsB"/>
    <property type="match status" value="1"/>
</dbReference>
<evidence type="ECO:0000313" key="7">
    <source>
        <dbReference type="Proteomes" id="UP001226720"/>
    </source>
</evidence>
<evidence type="ECO:0000313" key="6">
    <source>
        <dbReference type="EMBL" id="MDQ0482427.1"/>
    </source>
</evidence>
<dbReference type="InterPro" id="IPR016667">
    <property type="entry name" value="Caps_polysacc_synth_CpsB/CapC"/>
</dbReference>
<dbReference type="EC" id="3.1.3.48" evidence="5"/>